<evidence type="ECO:0000313" key="2">
    <source>
        <dbReference type="EMBL" id="MEM5501050.1"/>
    </source>
</evidence>
<accession>A0ABU9T5E6</accession>
<dbReference type="InterPro" id="IPR017438">
    <property type="entry name" value="ATP-NAD_kinase_N"/>
</dbReference>
<evidence type="ECO:0000259" key="1">
    <source>
        <dbReference type="PROSITE" id="PS50146"/>
    </source>
</evidence>
<name>A0ABU9T5E6_9HYPH</name>
<protein>
    <submittedName>
        <fullName evidence="2">Diacylglycerol kinase family protein</fullName>
    </submittedName>
</protein>
<dbReference type="PROSITE" id="PS50146">
    <property type="entry name" value="DAGK"/>
    <property type="match status" value="1"/>
</dbReference>
<dbReference type="GO" id="GO:0016301">
    <property type="term" value="F:kinase activity"/>
    <property type="evidence" value="ECO:0007669"/>
    <property type="project" value="UniProtKB-KW"/>
</dbReference>
<dbReference type="Proteomes" id="UP001477870">
    <property type="component" value="Unassembled WGS sequence"/>
</dbReference>
<organism evidence="2 3">
    <name type="scientific">Ahrensia kielensis</name>
    <dbReference type="NCBI Taxonomy" id="76980"/>
    <lineage>
        <taxon>Bacteria</taxon>
        <taxon>Pseudomonadati</taxon>
        <taxon>Pseudomonadota</taxon>
        <taxon>Alphaproteobacteria</taxon>
        <taxon>Hyphomicrobiales</taxon>
        <taxon>Ahrensiaceae</taxon>
        <taxon>Ahrensia</taxon>
    </lineage>
</organism>
<dbReference type="InterPro" id="IPR016064">
    <property type="entry name" value="NAD/diacylglycerol_kinase_sf"/>
</dbReference>
<dbReference type="InterPro" id="IPR001206">
    <property type="entry name" value="Diacylglycerol_kinase_cat_dom"/>
</dbReference>
<gene>
    <name evidence="2" type="ORF">WNY59_05570</name>
</gene>
<evidence type="ECO:0000313" key="3">
    <source>
        <dbReference type="Proteomes" id="UP001477870"/>
    </source>
</evidence>
<proteinExistence type="predicted"/>
<dbReference type="Gene3D" id="3.40.50.10330">
    <property type="entry name" value="Probable inorganic polyphosphate/atp-NAD kinase, domain 1"/>
    <property type="match status" value="1"/>
</dbReference>
<dbReference type="Gene3D" id="2.60.200.40">
    <property type="match status" value="1"/>
</dbReference>
<keyword evidence="2" id="KW-0808">Transferase</keyword>
<dbReference type="EMBL" id="JBBMQO010000003">
    <property type="protein sequence ID" value="MEM5501050.1"/>
    <property type="molecule type" value="Genomic_DNA"/>
</dbReference>
<comment type="caution">
    <text evidence="2">The sequence shown here is derived from an EMBL/GenBank/DDBJ whole genome shotgun (WGS) entry which is preliminary data.</text>
</comment>
<feature type="domain" description="DAGKc" evidence="1">
    <location>
        <begin position="1"/>
        <end position="130"/>
    </location>
</feature>
<dbReference type="Pfam" id="PF00781">
    <property type="entry name" value="DAGK_cat"/>
    <property type="match status" value="1"/>
</dbReference>
<dbReference type="SUPFAM" id="SSF111331">
    <property type="entry name" value="NAD kinase/diacylglycerol kinase-like"/>
    <property type="match status" value="1"/>
</dbReference>
<sequence>MKFSLLLNVHSGTVQDIGAEVIEDKFSKSFKAAGHDTSVHHFGSGDLIEALKKCASSGCDGIIMCGGDGSASAAASVLTGSDVALGVLPGGTMNLYARSLGMPLDIIEAIEALAFAEIRKADVGCANGLIFVHQFATGFQTRAVKLREKMDFGSKFSKMFASTKAIFSVTVNPPIYKLEMSLDGGQFQPVKSSLFAVTNNIFGVGHLPYADEIDGGKLGVYFTEPLSRLAAVKIIRDTVLGTLHDNEFVSTDTAEQVTLRFPKLKKSDQAVIDGELIKLEEQVDIKIMKQALRVLVPNKV</sequence>
<keyword evidence="2" id="KW-0418">Kinase</keyword>
<dbReference type="RefSeq" id="WP_342847520.1">
    <property type="nucleotide sequence ID" value="NZ_JBBMQO010000003.1"/>
</dbReference>
<reference evidence="2 3" key="1">
    <citation type="submission" date="2024-03" db="EMBL/GenBank/DDBJ databases">
        <title>Community enrichment and isolation of bacterial strains for fucoidan degradation.</title>
        <authorList>
            <person name="Sichert A."/>
        </authorList>
    </citation>
    <scope>NUCLEOTIDE SEQUENCE [LARGE SCALE GENOMIC DNA]</scope>
    <source>
        <strain evidence="2 3">AS62</strain>
    </source>
</reference>
<keyword evidence="3" id="KW-1185">Reference proteome</keyword>
<dbReference type="SMART" id="SM00046">
    <property type="entry name" value="DAGKc"/>
    <property type="match status" value="1"/>
</dbReference>